<evidence type="ECO:0000313" key="1">
    <source>
        <dbReference type="EMBL" id="ABS76551.1"/>
    </source>
</evidence>
<dbReference type="RefSeq" id="WP_011996913.1">
    <property type="nucleotide sequence ID" value="NC_009727.1"/>
</dbReference>
<dbReference type="EMBL" id="CP000733">
    <property type="protein sequence ID" value="ABS76551.1"/>
    <property type="molecule type" value="Genomic_DNA"/>
</dbReference>
<evidence type="ECO:0000313" key="2">
    <source>
        <dbReference type="Proteomes" id="UP000008555"/>
    </source>
</evidence>
<dbReference type="Pfam" id="PF09618">
    <property type="entry name" value="Cas_Csy4"/>
    <property type="match status" value="1"/>
</dbReference>
<accession>A9KCH6</accession>
<dbReference type="NCBIfam" id="TIGR02563">
    <property type="entry name" value="cas_Csy4"/>
    <property type="match status" value="1"/>
</dbReference>
<dbReference type="Gene3D" id="3.30.70.2540">
    <property type="entry name" value="CRISPR-associated endoribonuclease Cas6/Csy4"/>
    <property type="match status" value="1"/>
</dbReference>
<dbReference type="GO" id="GO:0004519">
    <property type="term" value="F:endonuclease activity"/>
    <property type="evidence" value="ECO:0007669"/>
    <property type="project" value="InterPro"/>
</dbReference>
<sequence>MKHYLEIRLLPDPEFAPMTLMNALYAKLHRALVQLQSTDIGVSFPDYRLKEENFFKPQLGTRLRLHSTIDRLQELMNTNWLRGMHDHIRIGRIYEVPSQPQYAIFRRAQVKSNAERIRRRHMRRHKVDYQEALARIPDSVEKKLALPFLTFKSQSTEQMFRLYIKQEILEKPLPGDFNSYAISKAATVPLF</sequence>
<dbReference type="InterPro" id="IPR013396">
    <property type="entry name" value="CRISPR-assoc_prot_Csy4"/>
</dbReference>
<dbReference type="Proteomes" id="UP000008555">
    <property type="component" value="Chromosome"/>
</dbReference>
<proteinExistence type="predicted"/>
<protein>
    <submittedName>
        <fullName evidence="1">Hypothetical cytosolic protein</fullName>
    </submittedName>
</protein>
<gene>
    <name evidence="1" type="primary">csy4_1</name>
    <name evidence="1" type="ordered locus">CBUD_1102</name>
</gene>
<dbReference type="CDD" id="cd09739">
    <property type="entry name" value="Cas6_I-F"/>
    <property type="match status" value="1"/>
</dbReference>
<dbReference type="KEGG" id="cbd:CBUD_1102"/>
<dbReference type="GO" id="GO:0043571">
    <property type="term" value="P:maintenance of CRISPR repeat elements"/>
    <property type="evidence" value="ECO:0007669"/>
    <property type="project" value="InterPro"/>
</dbReference>
<dbReference type="AlphaFoldDB" id="A9KCH6"/>
<dbReference type="HOGENOM" id="CLU_108958_0_0_6"/>
<organism evidence="1 2">
    <name type="scientific">Coxiella burnetii (strain Dugway 5J108-111)</name>
    <dbReference type="NCBI Taxonomy" id="434922"/>
    <lineage>
        <taxon>Bacteria</taxon>
        <taxon>Pseudomonadati</taxon>
        <taxon>Pseudomonadota</taxon>
        <taxon>Gammaproteobacteria</taxon>
        <taxon>Legionellales</taxon>
        <taxon>Coxiellaceae</taxon>
        <taxon>Coxiella</taxon>
    </lineage>
</organism>
<reference evidence="1 2" key="1">
    <citation type="journal article" date="2009" name="Infect. Immun.">
        <title>Comparative genomics reveal extensive transposon-mediated genomic plasticity and diversity among potential effector proteins within the genus Coxiella.</title>
        <authorList>
            <person name="Beare P.A."/>
            <person name="Unsworth N."/>
            <person name="Andoh M."/>
            <person name="Voth D.E."/>
            <person name="Omsland A."/>
            <person name="Gilk S.D."/>
            <person name="Williams K.P."/>
            <person name="Sobral B.W."/>
            <person name="Kupko J.J.III."/>
            <person name="Porcella S.F."/>
            <person name="Samuel J.E."/>
            <person name="Heinzen R.A."/>
        </authorList>
    </citation>
    <scope>NUCLEOTIDE SEQUENCE [LARGE SCALE GENOMIC DNA]</scope>
    <source>
        <strain evidence="1 2">Dugway 5J108-111</strain>
    </source>
</reference>
<dbReference type="InterPro" id="IPR042564">
    <property type="entry name" value="CRISPR-Cas6/Csy4_sf"/>
</dbReference>
<name>A9KCH6_COXBN</name>